<gene>
    <name evidence="1" type="ORF">QBA35_38595</name>
</gene>
<reference evidence="1" key="1">
    <citation type="submission" date="2023-04" db="EMBL/GenBank/DDBJ databases">
        <title>Genomic diversity of scab-causing Streptomyces spp. in the province of Quebec, Canada.</title>
        <authorList>
            <person name="Biessy A."/>
            <person name="Cadieux M."/>
            <person name="Ciotola M."/>
            <person name="Filion M."/>
        </authorList>
    </citation>
    <scope>NUCLEOTIDE SEQUENCE</scope>
    <source>
        <strain evidence="1">B21-115</strain>
    </source>
</reference>
<dbReference type="Proteomes" id="UP001310290">
    <property type="component" value="Unassembled WGS sequence"/>
</dbReference>
<organism evidence="1 2">
    <name type="scientific">Streptomyces bottropensis</name>
    <dbReference type="NCBI Taxonomy" id="42235"/>
    <lineage>
        <taxon>Bacteria</taxon>
        <taxon>Bacillati</taxon>
        <taxon>Actinomycetota</taxon>
        <taxon>Actinomycetes</taxon>
        <taxon>Kitasatosporales</taxon>
        <taxon>Streptomycetaceae</taxon>
        <taxon>Streptomyces</taxon>
    </lineage>
</organism>
<evidence type="ECO:0000313" key="1">
    <source>
        <dbReference type="EMBL" id="MEH0639072.1"/>
    </source>
</evidence>
<proteinExistence type="predicted"/>
<accession>A0ABU8AZF2</accession>
<comment type="caution">
    <text evidence="1">The sequence shown here is derived from an EMBL/GenBank/DDBJ whole genome shotgun (WGS) entry which is preliminary data.</text>
</comment>
<dbReference type="EMBL" id="JARULZ010000003">
    <property type="protein sequence ID" value="MEH0639072.1"/>
    <property type="molecule type" value="Genomic_DNA"/>
</dbReference>
<dbReference type="RefSeq" id="WP_334661712.1">
    <property type="nucleotide sequence ID" value="NZ_JARULZ010000003.1"/>
</dbReference>
<name>A0ABU8AZF2_9ACTN</name>
<keyword evidence="2" id="KW-1185">Reference proteome</keyword>
<evidence type="ECO:0000313" key="2">
    <source>
        <dbReference type="Proteomes" id="UP001310290"/>
    </source>
</evidence>
<sequence>MEYGTRALAAHGASGYCRSQAEALEILGRAAATASGADPPPYWTAALEIFDALRHPAATALRHRLAAGRS</sequence>
<protein>
    <submittedName>
        <fullName evidence="1">Uncharacterized protein</fullName>
    </submittedName>
</protein>